<feature type="region of interest" description="Disordered" evidence="1">
    <location>
        <begin position="44"/>
        <end position="106"/>
    </location>
</feature>
<dbReference type="AlphaFoldDB" id="A0A1Q9C2T8"/>
<feature type="compositionally biased region" description="Basic and acidic residues" evidence="1">
    <location>
        <begin position="80"/>
        <end position="93"/>
    </location>
</feature>
<name>A0A1Q9C2T8_SYMMI</name>
<organism evidence="2 3">
    <name type="scientific">Symbiodinium microadriaticum</name>
    <name type="common">Dinoflagellate</name>
    <name type="synonym">Zooxanthella microadriatica</name>
    <dbReference type="NCBI Taxonomy" id="2951"/>
    <lineage>
        <taxon>Eukaryota</taxon>
        <taxon>Sar</taxon>
        <taxon>Alveolata</taxon>
        <taxon>Dinophyceae</taxon>
        <taxon>Suessiales</taxon>
        <taxon>Symbiodiniaceae</taxon>
        <taxon>Symbiodinium</taxon>
    </lineage>
</organism>
<reference evidence="2 3" key="1">
    <citation type="submission" date="2016-02" db="EMBL/GenBank/DDBJ databases">
        <title>Genome analysis of coral dinoflagellate symbionts highlights evolutionary adaptations to a symbiotic lifestyle.</title>
        <authorList>
            <person name="Aranda M."/>
            <person name="Li Y."/>
            <person name="Liew Y.J."/>
            <person name="Baumgarten S."/>
            <person name="Simakov O."/>
            <person name="Wilson M."/>
            <person name="Piel J."/>
            <person name="Ashoor H."/>
            <person name="Bougouffa S."/>
            <person name="Bajic V.B."/>
            <person name="Ryu T."/>
            <person name="Ravasi T."/>
            <person name="Bayer T."/>
            <person name="Micklem G."/>
            <person name="Kim H."/>
            <person name="Bhak J."/>
            <person name="Lajeunesse T.C."/>
            <person name="Voolstra C.R."/>
        </authorList>
    </citation>
    <scope>NUCLEOTIDE SEQUENCE [LARGE SCALE GENOMIC DNA]</scope>
    <source>
        <strain evidence="2 3">CCMP2467</strain>
    </source>
</reference>
<sequence>MGRSGFPVTPPSEKEPEWQHHASIRFTWLVDALSSPAVAMGTFGIAPLSSRPSSRPQSARSVSARGSRPQSARPQSAQSRRSEFDGIAAREGDGPAGATDEPTTAGRRILPAELGLAGRRVLTLPSHVDNCDQGEACCWRWLAHAAMNMPFNVLSAADPAARCRVFADANLQAQRATHWFKNLEAQTAGSSISWVNVISDLGTGW</sequence>
<keyword evidence="3" id="KW-1185">Reference proteome</keyword>
<dbReference type="Proteomes" id="UP000186817">
    <property type="component" value="Unassembled WGS sequence"/>
</dbReference>
<protein>
    <submittedName>
        <fullName evidence="2">Uncharacterized protein</fullName>
    </submittedName>
</protein>
<proteinExistence type="predicted"/>
<dbReference type="EMBL" id="LSRX01001811">
    <property type="protein sequence ID" value="OLP77235.1"/>
    <property type="molecule type" value="Genomic_DNA"/>
</dbReference>
<dbReference type="OrthoDB" id="406165at2759"/>
<feature type="compositionally biased region" description="Low complexity" evidence="1">
    <location>
        <begin position="46"/>
        <end position="79"/>
    </location>
</feature>
<evidence type="ECO:0000313" key="3">
    <source>
        <dbReference type="Proteomes" id="UP000186817"/>
    </source>
</evidence>
<accession>A0A1Q9C2T8</accession>
<comment type="caution">
    <text evidence="2">The sequence shown here is derived from an EMBL/GenBank/DDBJ whole genome shotgun (WGS) entry which is preliminary data.</text>
</comment>
<evidence type="ECO:0000256" key="1">
    <source>
        <dbReference type="SAM" id="MobiDB-lite"/>
    </source>
</evidence>
<evidence type="ECO:0000313" key="2">
    <source>
        <dbReference type="EMBL" id="OLP77235.1"/>
    </source>
</evidence>
<gene>
    <name evidence="2" type="ORF">AK812_SmicGene42724</name>
</gene>